<dbReference type="Proteomes" id="UP001517367">
    <property type="component" value="Unassembled WGS sequence"/>
</dbReference>
<protein>
    <submittedName>
        <fullName evidence="1">Uncharacterized protein</fullName>
    </submittedName>
</protein>
<dbReference type="RefSeq" id="WP_138731134.1">
    <property type="nucleotide sequence ID" value="NZ_SRMP02000026.1"/>
</dbReference>
<keyword evidence="2" id="KW-1185">Reference proteome</keyword>
<reference evidence="1 2" key="1">
    <citation type="submission" date="2024-12" db="EMBL/GenBank/DDBJ databases">
        <authorList>
            <person name="Hu S."/>
        </authorList>
    </citation>
    <scope>NUCLEOTIDE SEQUENCE [LARGE SCALE GENOMIC DNA]</scope>
    <source>
        <strain evidence="1 2">P-25</strain>
    </source>
</reference>
<organism evidence="1 2">
    <name type="scientific">Pedobacter helvus</name>
    <dbReference type="NCBI Taxonomy" id="2563444"/>
    <lineage>
        <taxon>Bacteria</taxon>
        <taxon>Pseudomonadati</taxon>
        <taxon>Bacteroidota</taxon>
        <taxon>Sphingobacteriia</taxon>
        <taxon>Sphingobacteriales</taxon>
        <taxon>Sphingobacteriaceae</taxon>
        <taxon>Pedobacter</taxon>
    </lineage>
</organism>
<name>A0ABW9JL17_9SPHI</name>
<accession>A0ABW9JL17</accession>
<evidence type="ECO:0000313" key="2">
    <source>
        <dbReference type="Proteomes" id="UP001517367"/>
    </source>
</evidence>
<comment type="caution">
    <text evidence="1">The sequence shown here is derived from an EMBL/GenBank/DDBJ whole genome shotgun (WGS) entry which is preliminary data.</text>
</comment>
<proteinExistence type="predicted"/>
<dbReference type="EMBL" id="SRMP02000026">
    <property type="protein sequence ID" value="MFN0292555.1"/>
    <property type="molecule type" value="Genomic_DNA"/>
</dbReference>
<evidence type="ECO:0000313" key="1">
    <source>
        <dbReference type="EMBL" id="MFN0292555.1"/>
    </source>
</evidence>
<gene>
    <name evidence="1" type="ORF">E5L68_014210</name>
</gene>
<sequence>MHRSTGEETWTTMNFSTMQMNHSTGTNAFKDSGKPKTIWKKIKPRKLLELNTITEDAVDAFKTY</sequence>